<comment type="caution">
    <text evidence="2">The sequence shown here is derived from an EMBL/GenBank/DDBJ whole genome shotgun (WGS) entry which is preliminary data.</text>
</comment>
<dbReference type="RefSeq" id="WP_346161793.1">
    <property type="nucleotide sequence ID" value="NZ_BAAABZ010000099.1"/>
</dbReference>
<sequence>MSDTSNAVESSTAHNIAQGQNVGVIIMDAHGPVHTGNGEQIVYSTPSGNHSPSGAATD</sequence>
<accession>A0ABP3PZZ5</accession>
<dbReference type="EMBL" id="BAAABZ010000099">
    <property type="protein sequence ID" value="GAA0575163.1"/>
    <property type="molecule type" value="Genomic_DNA"/>
</dbReference>
<name>A0ABP3PZZ5_9ACTN</name>
<evidence type="ECO:0000313" key="3">
    <source>
        <dbReference type="Proteomes" id="UP001501576"/>
    </source>
</evidence>
<organism evidence="2 3">
    <name type="scientific">Streptomyces mordarskii</name>
    <dbReference type="NCBI Taxonomy" id="1226758"/>
    <lineage>
        <taxon>Bacteria</taxon>
        <taxon>Bacillati</taxon>
        <taxon>Actinomycetota</taxon>
        <taxon>Actinomycetes</taxon>
        <taxon>Kitasatosporales</taxon>
        <taxon>Streptomycetaceae</taxon>
        <taxon>Streptomyces</taxon>
    </lineage>
</organism>
<protein>
    <submittedName>
        <fullName evidence="2">Uncharacterized protein</fullName>
    </submittedName>
</protein>
<proteinExistence type="predicted"/>
<feature type="region of interest" description="Disordered" evidence="1">
    <location>
        <begin position="1"/>
        <end position="20"/>
    </location>
</feature>
<dbReference type="Proteomes" id="UP001501576">
    <property type="component" value="Unassembled WGS sequence"/>
</dbReference>
<reference evidence="3" key="1">
    <citation type="journal article" date="2019" name="Int. J. Syst. Evol. Microbiol.">
        <title>The Global Catalogue of Microorganisms (GCM) 10K type strain sequencing project: providing services to taxonomists for standard genome sequencing and annotation.</title>
        <authorList>
            <consortium name="The Broad Institute Genomics Platform"/>
            <consortium name="The Broad Institute Genome Sequencing Center for Infectious Disease"/>
            <person name="Wu L."/>
            <person name="Ma J."/>
        </authorList>
    </citation>
    <scope>NUCLEOTIDE SEQUENCE [LARGE SCALE GENOMIC DNA]</scope>
    <source>
        <strain evidence="3">JCM 5052</strain>
    </source>
</reference>
<keyword evidence="3" id="KW-1185">Reference proteome</keyword>
<gene>
    <name evidence="2" type="ORF">GCM10010390_92740</name>
</gene>
<feature type="region of interest" description="Disordered" evidence="1">
    <location>
        <begin position="28"/>
        <end position="58"/>
    </location>
</feature>
<feature type="compositionally biased region" description="Polar residues" evidence="1">
    <location>
        <begin position="42"/>
        <end position="58"/>
    </location>
</feature>
<evidence type="ECO:0000313" key="2">
    <source>
        <dbReference type="EMBL" id="GAA0575163.1"/>
    </source>
</evidence>
<evidence type="ECO:0000256" key="1">
    <source>
        <dbReference type="SAM" id="MobiDB-lite"/>
    </source>
</evidence>